<dbReference type="PANTHER" id="PTHR33279">
    <property type="entry name" value="SULFUR CARRIER PROTEIN YEDF-RELATED"/>
    <property type="match status" value="1"/>
</dbReference>
<dbReference type="KEGG" id="mbd:MEBOL_006061"/>
<keyword evidence="4" id="KW-1185">Reference proteome</keyword>
<evidence type="ECO:0000313" key="4">
    <source>
        <dbReference type="Proteomes" id="UP000217289"/>
    </source>
</evidence>
<evidence type="ECO:0000313" key="3">
    <source>
        <dbReference type="EMBL" id="ATB32573.1"/>
    </source>
</evidence>
<protein>
    <recommendedName>
        <fullName evidence="2">UPF0033 domain-containing protein</fullName>
    </recommendedName>
</protein>
<evidence type="ECO:0000259" key="2">
    <source>
        <dbReference type="PROSITE" id="PS01148"/>
    </source>
</evidence>
<gene>
    <name evidence="3" type="ORF">MEBOL_006061</name>
</gene>
<dbReference type="PANTHER" id="PTHR33279:SF2">
    <property type="entry name" value="SULFUR CARRIER PROTEIN TUSA"/>
    <property type="match status" value="1"/>
</dbReference>
<organism evidence="3 4">
    <name type="scientific">Melittangium boletus DSM 14713</name>
    <dbReference type="NCBI Taxonomy" id="1294270"/>
    <lineage>
        <taxon>Bacteria</taxon>
        <taxon>Pseudomonadati</taxon>
        <taxon>Myxococcota</taxon>
        <taxon>Myxococcia</taxon>
        <taxon>Myxococcales</taxon>
        <taxon>Cystobacterineae</taxon>
        <taxon>Archangiaceae</taxon>
        <taxon>Melittangium</taxon>
    </lineage>
</organism>
<dbReference type="InterPro" id="IPR001455">
    <property type="entry name" value="TusA-like"/>
</dbReference>
<dbReference type="SUPFAM" id="SSF64307">
    <property type="entry name" value="SirA-like"/>
    <property type="match status" value="1"/>
</dbReference>
<dbReference type="PROSITE" id="PS01148">
    <property type="entry name" value="UPF0033"/>
    <property type="match status" value="1"/>
</dbReference>
<proteinExistence type="inferred from homology"/>
<dbReference type="OrthoDB" id="5325383at2"/>
<dbReference type="EMBL" id="CP022163">
    <property type="protein sequence ID" value="ATB32573.1"/>
    <property type="molecule type" value="Genomic_DNA"/>
</dbReference>
<dbReference type="Pfam" id="PF01206">
    <property type="entry name" value="TusA"/>
    <property type="match status" value="1"/>
</dbReference>
<evidence type="ECO:0000256" key="1">
    <source>
        <dbReference type="ARBA" id="ARBA00008984"/>
    </source>
</evidence>
<dbReference type="Gene3D" id="3.30.110.40">
    <property type="entry name" value="TusA-like domain"/>
    <property type="match status" value="1"/>
</dbReference>
<name>A0A250IMU8_9BACT</name>
<sequence>MQPDVRVDASGTWCPVPILEIAKAVRRLAPGALVELVATDPGVARDLPAWCEATGHQLLSLERRDALWVAWVRKACAGG</sequence>
<comment type="similarity">
    <text evidence="1">Belongs to the sulfur carrier protein TusA family.</text>
</comment>
<feature type="domain" description="UPF0033" evidence="2">
    <location>
        <begin position="7"/>
        <end position="31"/>
    </location>
</feature>
<dbReference type="InterPro" id="IPR036868">
    <property type="entry name" value="TusA-like_sf"/>
</dbReference>
<dbReference type="AlphaFoldDB" id="A0A250IMU8"/>
<reference evidence="3 4" key="1">
    <citation type="submission" date="2017-06" db="EMBL/GenBank/DDBJ databases">
        <authorList>
            <person name="Kim H.J."/>
            <person name="Triplett B.A."/>
        </authorList>
    </citation>
    <scope>NUCLEOTIDE SEQUENCE [LARGE SCALE GENOMIC DNA]</scope>
    <source>
        <strain evidence="3 4">DSM 14713</strain>
    </source>
</reference>
<accession>A0A250IMU8</accession>
<dbReference type="Proteomes" id="UP000217289">
    <property type="component" value="Chromosome"/>
</dbReference>
<dbReference type="RefSeq" id="WP_095980738.1">
    <property type="nucleotide sequence ID" value="NZ_CP022163.1"/>
</dbReference>